<reference evidence="2 3" key="1">
    <citation type="submission" date="2024-09" db="EMBL/GenBank/DDBJ databases">
        <authorList>
            <person name="Sun Q."/>
            <person name="Mori K."/>
        </authorList>
    </citation>
    <scope>NUCLEOTIDE SEQUENCE [LARGE SCALE GENOMIC DNA]</scope>
    <source>
        <strain evidence="2 3">JCM 12822</strain>
    </source>
</reference>
<name>A0ABV5Z4G5_9STAP</name>
<keyword evidence="3" id="KW-1185">Reference proteome</keyword>
<comment type="caution">
    <text evidence="2">The sequence shown here is derived from an EMBL/GenBank/DDBJ whole genome shotgun (WGS) entry which is preliminary data.</text>
</comment>
<dbReference type="EMBL" id="JBHMAH010000024">
    <property type="protein sequence ID" value="MFB9861003.1"/>
    <property type="molecule type" value="Genomic_DNA"/>
</dbReference>
<accession>A0ABV5Z4G5</accession>
<dbReference type="RefSeq" id="WP_380570571.1">
    <property type="nucleotide sequence ID" value="NZ_JBHMAH010000024.1"/>
</dbReference>
<evidence type="ECO:0000256" key="1">
    <source>
        <dbReference type="SAM" id="MobiDB-lite"/>
    </source>
</evidence>
<protein>
    <submittedName>
        <fullName evidence="2">Uncharacterized protein</fullName>
    </submittedName>
</protein>
<sequence>MGFFKNKEEMFKHRANQFDKSAKTYAKNGNNKKEDWAREQANINREKAVKYKGEKGWD</sequence>
<evidence type="ECO:0000313" key="2">
    <source>
        <dbReference type="EMBL" id="MFB9861003.1"/>
    </source>
</evidence>
<organism evidence="2 3">
    <name type="scientific">Salinicoccus siamensis</name>
    <dbReference type="NCBI Taxonomy" id="381830"/>
    <lineage>
        <taxon>Bacteria</taxon>
        <taxon>Bacillati</taxon>
        <taxon>Bacillota</taxon>
        <taxon>Bacilli</taxon>
        <taxon>Bacillales</taxon>
        <taxon>Staphylococcaceae</taxon>
        <taxon>Salinicoccus</taxon>
    </lineage>
</organism>
<proteinExistence type="predicted"/>
<gene>
    <name evidence="2" type="ORF">ACFFLE_07770</name>
</gene>
<evidence type="ECO:0000313" key="3">
    <source>
        <dbReference type="Proteomes" id="UP001589740"/>
    </source>
</evidence>
<dbReference type="Proteomes" id="UP001589740">
    <property type="component" value="Unassembled WGS sequence"/>
</dbReference>
<feature type="region of interest" description="Disordered" evidence="1">
    <location>
        <begin position="21"/>
        <end position="41"/>
    </location>
</feature>
<feature type="compositionally biased region" description="Basic and acidic residues" evidence="1">
    <location>
        <begin position="31"/>
        <end position="41"/>
    </location>
</feature>